<organism evidence="2 3">
    <name type="scientific">Dendrothele bispora (strain CBS 962.96)</name>
    <dbReference type="NCBI Taxonomy" id="1314807"/>
    <lineage>
        <taxon>Eukaryota</taxon>
        <taxon>Fungi</taxon>
        <taxon>Dikarya</taxon>
        <taxon>Basidiomycota</taxon>
        <taxon>Agaricomycotina</taxon>
        <taxon>Agaricomycetes</taxon>
        <taxon>Agaricomycetidae</taxon>
        <taxon>Agaricales</taxon>
        <taxon>Agaricales incertae sedis</taxon>
        <taxon>Dendrothele</taxon>
    </lineage>
</organism>
<protein>
    <submittedName>
        <fullName evidence="2">Uncharacterized protein</fullName>
    </submittedName>
</protein>
<sequence length="267" mass="29703">MSEVMALLAQNQQFMSALFAQQQAQAAQKTPEEPKAPEFPMFTSNPVPPSKSLLDLFPSVPQNTLLDIARHDFLPFDLRKLNAHLRDNSDAVSGNTSSGSISQDFPNFTSLYRPLCTYFAILTTFAAAGGNANVVAVLSRGTFKYSNLLFSYAQRFEWDAVVRYHIAFHDVQRCEMRNGNYAGWGIPNVSLMGIHLFGYSKTRSTTSTSKSSSSSTRPSGRKPKDQQTCFDWNKGLCNKDPCPEGRIHRCKNCESPDHKEGACPKKT</sequence>
<dbReference type="OrthoDB" id="3051534at2759"/>
<reference evidence="2 3" key="1">
    <citation type="journal article" date="2019" name="Nat. Ecol. Evol.">
        <title>Megaphylogeny resolves global patterns of mushroom evolution.</title>
        <authorList>
            <person name="Varga T."/>
            <person name="Krizsan K."/>
            <person name="Foldi C."/>
            <person name="Dima B."/>
            <person name="Sanchez-Garcia M."/>
            <person name="Sanchez-Ramirez S."/>
            <person name="Szollosi G.J."/>
            <person name="Szarkandi J.G."/>
            <person name="Papp V."/>
            <person name="Albert L."/>
            <person name="Andreopoulos W."/>
            <person name="Angelini C."/>
            <person name="Antonin V."/>
            <person name="Barry K.W."/>
            <person name="Bougher N.L."/>
            <person name="Buchanan P."/>
            <person name="Buyck B."/>
            <person name="Bense V."/>
            <person name="Catcheside P."/>
            <person name="Chovatia M."/>
            <person name="Cooper J."/>
            <person name="Damon W."/>
            <person name="Desjardin D."/>
            <person name="Finy P."/>
            <person name="Geml J."/>
            <person name="Haridas S."/>
            <person name="Hughes K."/>
            <person name="Justo A."/>
            <person name="Karasinski D."/>
            <person name="Kautmanova I."/>
            <person name="Kiss B."/>
            <person name="Kocsube S."/>
            <person name="Kotiranta H."/>
            <person name="LaButti K.M."/>
            <person name="Lechner B.E."/>
            <person name="Liimatainen K."/>
            <person name="Lipzen A."/>
            <person name="Lukacs Z."/>
            <person name="Mihaltcheva S."/>
            <person name="Morgado L.N."/>
            <person name="Niskanen T."/>
            <person name="Noordeloos M.E."/>
            <person name="Ohm R.A."/>
            <person name="Ortiz-Santana B."/>
            <person name="Ovrebo C."/>
            <person name="Racz N."/>
            <person name="Riley R."/>
            <person name="Savchenko A."/>
            <person name="Shiryaev A."/>
            <person name="Soop K."/>
            <person name="Spirin V."/>
            <person name="Szebenyi C."/>
            <person name="Tomsovsky M."/>
            <person name="Tulloss R.E."/>
            <person name="Uehling J."/>
            <person name="Grigoriev I.V."/>
            <person name="Vagvolgyi C."/>
            <person name="Papp T."/>
            <person name="Martin F.M."/>
            <person name="Miettinen O."/>
            <person name="Hibbett D.S."/>
            <person name="Nagy L.G."/>
        </authorList>
    </citation>
    <scope>NUCLEOTIDE SEQUENCE [LARGE SCALE GENOMIC DNA]</scope>
    <source>
        <strain evidence="2 3">CBS 962.96</strain>
    </source>
</reference>
<name>A0A4S8M1D3_DENBC</name>
<gene>
    <name evidence="2" type="ORF">K435DRAFT_797759</name>
</gene>
<evidence type="ECO:0000256" key="1">
    <source>
        <dbReference type="SAM" id="MobiDB-lite"/>
    </source>
</evidence>
<dbReference type="AlphaFoldDB" id="A0A4S8M1D3"/>
<accession>A0A4S8M1D3</accession>
<keyword evidence="3" id="KW-1185">Reference proteome</keyword>
<proteinExistence type="predicted"/>
<feature type="region of interest" description="Disordered" evidence="1">
    <location>
        <begin position="203"/>
        <end position="243"/>
    </location>
</feature>
<evidence type="ECO:0000313" key="3">
    <source>
        <dbReference type="Proteomes" id="UP000297245"/>
    </source>
</evidence>
<evidence type="ECO:0000313" key="2">
    <source>
        <dbReference type="EMBL" id="THU95882.1"/>
    </source>
</evidence>
<feature type="compositionally biased region" description="Low complexity" evidence="1">
    <location>
        <begin position="203"/>
        <end position="217"/>
    </location>
</feature>
<dbReference type="Proteomes" id="UP000297245">
    <property type="component" value="Unassembled WGS sequence"/>
</dbReference>
<dbReference type="EMBL" id="ML179189">
    <property type="protein sequence ID" value="THU95882.1"/>
    <property type="molecule type" value="Genomic_DNA"/>
</dbReference>